<dbReference type="InterPro" id="IPR012340">
    <property type="entry name" value="NA-bd_OB-fold"/>
</dbReference>
<protein>
    <recommendedName>
        <fullName evidence="3">Replication factor A</fullName>
    </recommendedName>
</protein>
<dbReference type="KEGG" id="mez:Mtc_1862"/>
<dbReference type="SUPFAM" id="SSF50249">
    <property type="entry name" value="Nucleic acid-binding proteins"/>
    <property type="match status" value="2"/>
</dbReference>
<dbReference type="EMBL" id="CP003243">
    <property type="protein sequence ID" value="AFD00603.1"/>
    <property type="molecule type" value="Genomic_DNA"/>
</dbReference>
<dbReference type="Proteomes" id="UP000005233">
    <property type="component" value="Chromosome"/>
</dbReference>
<reference evidence="1 2" key="1">
    <citation type="journal article" date="2012" name="J. Bacteriol.">
        <title>Complete genome sequence of a thermophilic methanogen, Methanocella conradii HZ254, isolated from Chinese rice field soil.</title>
        <authorList>
            <person name="Lu Z."/>
            <person name="Lu Y."/>
        </authorList>
    </citation>
    <scope>NUCLEOTIDE SEQUENCE [LARGE SCALE GENOMIC DNA]</scope>
    <source>
        <strain evidence="2">DSM 24694 / JCM 17849 / CGMCC 1.5162 / HZ254</strain>
    </source>
</reference>
<dbReference type="STRING" id="1041930.Mtc_1862"/>
<sequence>MDELIAPIIDELNRALGVDREVLEKELTLLIVDFKVPPEEARRSIIKKHSKEVADDSCGPVMEKKPVDAMCSPVKLLKDLRSGDAGVTILANVLEPRYREITTPTGKMTVINGMLEDSTARVHFTSWVDSPALFSGKAVLAKNVYVSRFHGMPSVNIGERSLVEEFEGKVPGYVTRRCSLAELADGEGAYDVEVEGDIVSIRPGSGLIERCPVCSRVMQKGQCRAHGRAEGVKDLRIKAIIDDGTGSMICVFDRAMTRAILGIELEMALAQESDNVEERVRAALIGKPLVIRGNVTCGDYGRILIASWVKRPEEDVGKLAKELMVGMR</sequence>
<evidence type="ECO:0000313" key="2">
    <source>
        <dbReference type="Proteomes" id="UP000005233"/>
    </source>
</evidence>
<dbReference type="eggNOG" id="arCOG01510">
    <property type="taxonomic scope" value="Archaea"/>
</dbReference>
<dbReference type="OrthoDB" id="335252at2157"/>
<dbReference type="AlphaFoldDB" id="H8IAU8"/>
<dbReference type="RefSeq" id="WP_014406434.1">
    <property type="nucleotide sequence ID" value="NC_017034.1"/>
</dbReference>
<evidence type="ECO:0000313" key="1">
    <source>
        <dbReference type="EMBL" id="AFD00603.1"/>
    </source>
</evidence>
<dbReference type="GeneID" id="11972009"/>
<keyword evidence="2" id="KW-1185">Reference proteome</keyword>
<evidence type="ECO:0008006" key="3">
    <source>
        <dbReference type="Google" id="ProtNLM"/>
    </source>
</evidence>
<gene>
    <name evidence="1" type="ordered locus">Mtc_1862</name>
</gene>
<dbReference type="HOGENOM" id="CLU_031172_0_0_2"/>
<proteinExistence type="predicted"/>
<name>H8IAU8_METCZ</name>
<accession>H8IAU8</accession>
<dbReference type="Gene3D" id="2.40.50.140">
    <property type="entry name" value="Nucleic acid-binding proteins"/>
    <property type="match status" value="1"/>
</dbReference>
<organism evidence="1 2">
    <name type="scientific">Methanocella conradii (strain DSM 24694 / JCM 17849 / CGMCC 1.5162 / HZ254)</name>
    <dbReference type="NCBI Taxonomy" id="1041930"/>
    <lineage>
        <taxon>Archaea</taxon>
        <taxon>Methanobacteriati</taxon>
        <taxon>Methanobacteriota</taxon>
        <taxon>Stenosarchaea group</taxon>
        <taxon>Methanomicrobia</taxon>
        <taxon>Methanocellales</taxon>
        <taxon>Methanocellaceae</taxon>
        <taxon>Methanocella</taxon>
    </lineage>
</organism>